<dbReference type="InterPro" id="IPR041588">
    <property type="entry name" value="Integrase_H2C2"/>
</dbReference>
<proteinExistence type="predicted"/>
<comment type="caution">
    <text evidence="3">The sequence shown here is derived from an EMBL/GenBank/DDBJ whole genome shotgun (WGS) entry which is preliminary data.</text>
</comment>
<dbReference type="Pfam" id="PF05380">
    <property type="entry name" value="Peptidase_A17"/>
    <property type="match status" value="1"/>
</dbReference>
<accession>A0A8J2LJ85</accession>
<gene>
    <name evidence="3" type="ORF">AFUS01_LOCUS42180</name>
</gene>
<dbReference type="GO" id="GO:0015074">
    <property type="term" value="P:DNA integration"/>
    <property type="evidence" value="ECO:0007669"/>
    <property type="project" value="InterPro"/>
</dbReference>
<organism evidence="3 4">
    <name type="scientific">Allacma fusca</name>
    <dbReference type="NCBI Taxonomy" id="39272"/>
    <lineage>
        <taxon>Eukaryota</taxon>
        <taxon>Metazoa</taxon>
        <taxon>Ecdysozoa</taxon>
        <taxon>Arthropoda</taxon>
        <taxon>Hexapoda</taxon>
        <taxon>Collembola</taxon>
        <taxon>Symphypleona</taxon>
        <taxon>Sminthuridae</taxon>
        <taxon>Allacma</taxon>
    </lineage>
</organism>
<dbReference type="InterPro" id="IPR005312">
    <property type="entry name" value="DUF1759"/>
</dbReference>
<dbReference type="PROSITE" id="PS50994">
    <property type="entry name" value="INTEGRASE"/>
    <property type="match status" value="1"/>
</dbReference>
<dbReference type="Pfam" id="PF03564">
    <property type="entry name" value="DUF1759"/>
    <property type="match status" value="1"/>
</dbReference>
<keyword evidence="4" id="KW-1185">Reference proteome</keyword>
<name>A0A8J2LJ85_9HEXA</name>
<sequence length="681" mass="77198">MAPEDKFQYLIQSMREGSKAREVVDSFPLSCSNYPKVIDYLTERFGRDDILLKVYVRELLRLVLNAAQNSSDVISISSLYDKLETQLRALESLGVTQDKYAAMLYPLVESCLPEEKNRRQTSRKKQSQEETPTAAGLFTGSMKPEVKKCGFCDKGYPSQECFKVARMALDDENKVKKIIFGVISDIEKAFVQLSVAPLTGIFSGSYGGSLAFERIKKYRHRRVVFGVSSNSLYVDICVTSVNTEDELNVFICESVRLLSKGHFNLRDWRWNQDDLANSTTNSDVSVLGLSWWTVADTLTVDVDNVVCVDTKVTKRVILSCAHRVFDPIGFTCPVTVVSKLLLQMSWSLKLGWDDELPEEITKEFHRWSEQVVELKKIKIPRCLVGTISDCKLAFHVFVDSSSYAYATVVFLCVDTINTVSVQLVSAKSIGPADWYYSGLTSYWKVVRRTAWVVGFVCNSRRGNISMKHLNDKELRTAEFSLFKLIKAETYCAKSQTLKQLSNVQLFDDGLYRAVTKLLRRRDKKNFRLLVLLRGDHPAVVLLIKKVHEELSHAGVQMVMCNLRERLCIPQARRTIRKVVVNCTKCSRFDCTKIKTSPAPLPVDRIRSAAAFEVTGIDMAGPLYLRKGEKSLIVVFTCAVYRALHLELVPSFSTESFLQSLRRFVARRGRPTIIYTDNGLGF</sequence>
<protein>
    <recommendedName>
        <fullName evidence="2">Integrase catalytic domain-containing protein</fullName>
    </recommendedName>
</protein>
<dbReference type="PANTHER" id="PTHR47331">
    <property type="entry name" value="PHD-TYPE DOMAIN-CONTAINING PROTEIN"/>
    <property type="match status" value="1"/>
</dbReference>
<reference evidence="3" key="1">
    <citation type="submission" date="2021-06" db="EMBL/GenBank/DDBJ databases">
        <authorList>
            <person name="Hodson N. C."/>
            <person name="Mongue J. A."/>
            <person name="Jaron S. K."/>
        </authorList>
    </citation>
    <scope>NUCLEOTIDE SEQUENCE</scope>
</reference>
<evidence type="ECO:0000313" key="3">
    <source>
        <dbReference type="EMBL" id="CAG7832496.1"/>
    </source>
</evidence>
<dbReference type="InterPro" id="IPR008042">
    <property type="entry name" value="Retrotrans_Pao"/>
</dbReference>
<dbReference type="Pfam" id="PF17921">
    <property type="entry name" value="Integrase_H2C2"/>
    <property type="match status" value="1"/>
</dbReference>
<evidence type="ECO:0000259" key="2">
    <source>
        <dbReference type="PROSITE" id="PS50994"/>
    </source>
</evidence>
<feature type="region of interest" description="Disordered" evidence="1">
    <location>
        <begin position="115"/>
        <end position="134"/>
    </location>
</feature>
<evidence type="ECO:0000256" key="1">
    <source>
        <dbReference type="SAM" id="MobiDB-lite"/>
    </source>
</evidence>
<dbReference type="AlphaFoldDB" id="A0A8J2LJ85"/>
<dbReference type="EMBL" id="CAJVCH010565326">
    <property type="protein sequence ID" value="CAG7832496.1"/>
    <property type="molecule type" value="Genomic_DNA"/>
</dbReference>
<dbReference type="InterPro" id="IPR001584">
    <property type="entry name" value="Integrase_cat-core"/>
</dbReference>
<evidence type="ECO:0000313" key="4">
    <source>
        <dbReference type="Proteomes" id="UP000708208"/>
    </source>
</evidence>
<dbReference type="Proteomes" id="UP000708208">
    <property type="component" value="Unassembled WGS sequence"/>
</dbReference>
<dbReference type="OrthoDB" id="5967017at2759"/>
<feature type="domain" description="Integrase catalytic" evidence="2">
    <location>
        <begin position="595"/>
        <end position="681"/>
    </location>
</feature>